<reference evidence="2 3" key="1">
    <citation type="submission" date="2018-07" db="EMBL/GenBank/DDBJ databases">
        <authorList>
            <person name="Quirk P.G."/>
            <person name="Krulwich T.A."/>
        </authorList>
    </citation>
    <scope>NUCLEOTIDE SEQUENCE [LARGE SCALE GENOMIC DNA]</scope>
    <source>
        <strain evidence="2 3">CC-BB4</strain>
    </source>
</reference>
<dbReference type="OrthoDB" id="7189469at2"/>
<name>A0A345ZSC7_9HYPH</name>
<feature type="region of interest" description="Disordered" evidence="1">
    <location>
        <begin position="21"/>
        <end position="108"/>
    </location>
</feature>
<dbReference type="InterPro" id="IPR019632">
    <property type="entry name" value="DUF2497"/>
</dbReference>
<evidence type="ECO:0000313" key="3">
    <source>
        <dbReference type="Proteomes" id="UP000254889"/>
    </source>
</evidence>
<organism evidence="2 3">
    <name type="scientific">Pseudolabrys taiwanensis</name>
    <dbReference type="NCBI Taxonomy" id="331696"/>
    <lineage>
        <taxon>Bacteria</taxon>
        <taxon>Pseudomonadati</taxon>
        <taxon>Pseudomonadota</taxon>
        <taxon>Alphaproteobacteria</taxon>
        <taxon>Hyphomicrobiales</taxon>
        <taxon>Xanthobacteraceae</taxon>
        <taxon>Pseudolabrys</taxon>
    </lineage>
</organism>
<dbReference type="EMBL" id="CP031417">
    <property type="protein sequence ID" value="AXK79824.1"/>
    <property type="molecule type" value="Genomic_DNA"/>
</dbReference>
<dbReference type="Proteomes" id="UP000254889">
    <property type="component" value="Chromosome"/>
</dbReference>
<evidence type="ECO:0000256" key="1">
    <source>
        <dbReference type="SAM" id="MobiDB-lite"/>
    </source>
</evidence>
<keyword evidence="3" id="KW-1185">Reference proteome</keyword>
<dbReference type="Pfam" id="PF10691">
    <property type="entry name" value="DUF2497"/>
    <property type="match status" value="1"/>
</dbReference>
<feature type="compositionally biased region" description="Pro residues" evidence="1">
    <location>
        <begin position="88"/>
        <end position="104"/>
    </location>
</feature>
<sequence length="237" mass="25241">MTQPAKAQEPSMEEILASIRRIIADDDASKNPKPPEPPKMAPPPPPVQAVPPRPTPAPPAPRAPSAPPAANKQEDIDAMLADLDAPPKVAPRPVMQPAPAPQPTRPAADVLDLTEAMAQALASPQPASPSFRTIDGASDVVFSDRAAEPQPMRTPEPPRVATPPVYDQGLISNATVAAVDNAFNSLAHTVLGSNARTLEDLVKEMLRPLLKSWLDDNLPGLVERIVRAEIERVSRGR</sequence>
<dbReference type="KEGG" id="ptaw:DW352_04415"/>
<evidence type="ECO:0000313" key="2">
    <source>
        <dbReference type="EMBL" id="AXK79824.1"/>
    </source>
</evidence>
<dbReference type="AlphaFoldDB" id="A0A345ZSC7"/>
<protein>
    <submittedName>
        <fullName evidence="2">DUF2497 domain-containing protein</fullName>
    </submittedName>
</protein>
<dbReference type="RefSeq" id="WP_115688880.1">
    <property type="nucleotide sequence ID" value="NZ_CP031417.1"/>
</dbReference>
<accession>A0A345ZSC7</accession>
<proteinExistence type="predicted"/>
<gene>
    <name evidence="2" type="ORF">DW352_04415</name>
</gene>
<feature type="compositionally biased region" description="Pro residues" evidence="1">
    <location>
        <begin position="32"/>
        <end position="67"/>
    </location>
</feature>